<dbReference type="OrthoDB" id="282170at2759"/>
<evidence type="ECO:0000313" key="3">
    <source>
        <dbReference type="Proteomes" id="UP000039865"/>
    </source>
</evidence>
<reference evidence="2 3" key="1">
    <citation type="submission" date="2014-06" db="EMBL/GenBank/DDBJ databases">
        <authorList>
            <person name="Swart Estienne"/>
        </authorList>
    </citation>
    <scope>NUCLEOTIDE SEQUENCE [LARGE SCALE GENOMIC DNA]</scope>
    <source>
        <strain evidence="2 3">130c</strain>
    </source>
</reference>
<gene>
    <name evidence="2" type="primary">Contig3832.g4098</name>
    <name evidence="2" type="ORF">STYLEM_18387</name>
</gene>
<protein>
    <submittedName>
        <fullName evidence="2">Uncharacterized protein</fullName>
    </submittedName>
</protein>
<accession>A0A078B3Y4</accession>
<dbReference type="EMBL" id="CCKQ01017375">
    <property type="protein sequence ID" value="CDW89255.1"/>
    <property type="molecule type" value="Genomic_DNA"/>
</dbReference>
<feature type="compositionally biased region" description="Basic and acidic residues" evidence="1">
    <location>
        <begin position="705"/>
        <end position="714"/>
    </location>
</feature>
<sequence length="846" mass="97834">MIEQEERHDGRQANQNQQQRQNRELIRRVNDNQFERQNSNDRRNSQQQQERAGPQQPQLHAQQQQKKPKRKIPIGRFIKSDFVGKDKCSLVKHVDMRPTDKVQRKIFKYLCPICFRYFNEMLNCIACKNYVCLPCSRDLIKQELRRTKTLVPPPENICITCPHCMKSSTDDNPILFEDIDKTKPLKLYTDSPTGTIVLTHDIGIQEELKISMTKFNIGKDVQGLSFNKNSTQKKQGIMIKLPQSISGSNQFGHQANQQSCKSLVGQFVNKAHLEVLKSQDIEDQLYARKLVDILCFSPRNTKKLDHQILNHDQNYLYYNYQSIGKDLPAEKNKVEQFRMSMDSGQLRSTRKIQPQMNTMFKEHFWSLEFLQQLGQQNGRIGMQNSIKSRRNQQSFQSKTFEDLAQSQPKSIFNDDVIQQPITYMNGFPQRLMMSPGRHSNMLSVAKPPLHQNSAQRRNRLTVKNQDRSNLDIKDQQSNMKHSIGSQSNFQMEFYRNSVGGFNVVSSPKVIVLSNRDGESIFNSNSKTFNNRDDLDSSEEDDEDLERNHDDNDFQITQAKDNHFKPKSSPPRFQQAEGDKYKSPFKMINPNEISLSKYDQIIPTSQNPFQLLTNGVVKIGEYLQNQKQKPFQDSQEESKDYTNQDPEFIEFSDTYLQVSVNYVGEVNGPQTNEPLSQFKSGRDSLIYSDCDLNDEEDHLGASLTHRIQEGEDSINKEPPGSGDRMTDDKDPLTVSNGISMYGSDYMIPSKRGDQRPAKQNRTANNFIQYVQTQSNDNQFDLMFPLRNDIDHSKNKLLYGGGMNDEVFSEKQSQLSKDFTNQIAIKKDISDNEESYFDPYTAKINNHH</sequence>
<feature type="compositionally biased region" description="Acidic residues" evidence="1">
    <location>
        <begin position="535"/>
        <end position="544"/>
    </location>
</feature>
<evidence type="ECO:0000313" key="2">
    <source>
        <dbReference type="EMBL" id="CDW89255.1"/>
    </source>
</evidence>
<feature type="compositionally biased region" description="Basic and acidic residues" evidence="1">
    <location>
        <begin position="21"/>
        <end position="44"/>
    </location>
</feature>
<evidence type="ECO:0000256" key="1">
    <source>
        <dbReference type="SAM" id="MobiDB-lite"/>
    </source>
</evidence>
<feature type="compositionally biased region" description="Basic and acidic residues" evidence="1">
    <location>
        <begin position="464"/>
        <end position="474"/>
    </location>
</feature>
<feature type="compositionally biased region" description="Low complexity" evidence="1">
    <location>
        <begin position="45"/>
        <end position="65"/>
    </location>
</feature>
<feature type="compositionally biased region" description="Basic and acidic residues" evidence="1">
    <location>
        <begin position="1"/>
        <end position="11"/>
    </location>
</feature>
<feature type="region of interest" description="Disordered" evidence="1">
    <location>
        <begin position="520"/>
        <end position="578"/>
    </location>
</feature>
<keyword evidence="3" id="KW-1185">Reference proteome</keyword>
<dbReference type="InParanoid" id="A0A078B3Y4"/>
<name>A0A078B3Y4_STYLE</name>
<organism evidence="2 3">
    <name type="scientific">Stylonychia lemnae</name>
    <name type="common">Ciliate</name>
    <dbReference type="NCBI Taxonomy" id="5949"/>
    <lineage>
        <taxon>Eukaryota</taxon>
        <taxon>Sar</taxon>
        <taxon>Alveolata</taxon>
        <taxon>Ciliophora</taxon>
        <taxon>Intramacronucleata</taxon>
        <taxon>Spirotrichea</taxon>
        <taxon>Stichotrichia</taxon>
        <taxon>Sporadotrichida</taxon>
        <taxon>Oxytrichidae</taxon>
        <taxon>Stylonychinae</taxon>
        <taxon>Stylonychia</taxon>
    </lineage>
</organism>
<dbReference type="Proteomes" id="UP000039865">
    <property type="component" value="Unassembled WGS sequence"/>
</dbReference>
<dbReference type="AlphaFoldDB" id="A0A078B3Y4"/>
<proteinExistence type="predicted"/>
<feature type="region of interest" description="Disordered" evidence="1">
    <location>
        <begin position="449"/>
        <end position="482"/>
    </location>
</feature>
<feature type="region of interest" description="Disordered" evidence="1">
    <location>
        <begin position="1"/>
        <end position="75"/>
    </location>
</feature>
<feature type="region of interest" description="Disordered" evidence="1">
    <location>
        <begin position="704"/>
        <end position="738"/>
    </location>
</feature>